<dbReference type="STRING" id="1590841.A0A2R6PL79"/>
<name>A0A2R6PL79_ACTCC</name>
<keyword evidence="3" id="KW-1185">Reference proteome</keyword>
<organism evidence="2 3">
    <name type="scientific">Actinidia chinensis var. chinensis</name>
    <name type="common">Chinese soft-hair kiwi</name>
    <dbReference type="NCBI Taxonomy" id="1590841"/>
    <lineage>
        <taxon>Eukaryota</taxon>
        <taxon>Viridiplantae</taxon>
        <taxon>Streptophyta</taxon>
        <taxon>Embryophyta</taxon>
        <taxon>Tracheophyta</taxon>
        <taxon>Spermatophyta</taxon>
        <taxon>Magnoliopsida</taxon>
        <taxon>eudicotyledons</taxon>
        <taxon>Gunneridae</taxon>
        <taxon>Pentapetalae</taxon>
        <taxon>asterids</taxon>
        <taxon>Ericales</taxon>
        <taxon>Actinidiaceae</taxon>
        <taxon>Actinidia</taxon>
    </lineage>
</organism>
<comment type="caution">
    <text evidence="2">The sequence shown here is derived from an EMBL/GenBank/DDBJ whole genome shotgun (WGS) entry which is preliminary data.</text>
</comment>
<dbReference type="Gramene" id="PSR92827">
    <property type="protein sequence ID" value="PSR92827"/>
    <property type="gene ID" value="CEY00_Acc27429"/>
</dbReference>
<accession>A0A2R6PL79</accession>
<feature type="region of interest" description="Disordered" evidence="1">
    <location>
        <begin position="117"/>
        <end position="151"/>
    </location>
</feature>
<proteinExistence type="predicted"/>
<reference evidence="3" key="2">
    <citation type="journal article" date="2018" name="BMC Genomics">
        <title>A manually annotated Actinidia chinensis var. chinensis (kiwifruit) genome highlights the challenges associated with draft genomes and gene prediction in plants.</title>
        <authorList>
            <person name="Pilkington S.M."/>
            <person name="Crowhurst R."/>
            <person name="Hilario E."/>
            <person name="Nardozza S."/>
            <person name="Fraser L."/>
            <person name="Peng Y."/>
            <person name="Gunaseelan K."/>
            <person name="Simpson R."/>
            <person name="Tahir J."/>
            <person name="Deroles S.C."/>
            <person name="Templeton K."/>
            <person name="Luo Z."/>
            <person name="Davy M."/>
            <person name="Cheng C."/>
            <person name="McNeilage M."/>
            <person name="Scaglione D."/>
            <person name="Liu Y."/>
            <person name="Zhang Q."/>
            <person name="Datson P."/>
            <person name="De Silva N."/>
            <person name="Gardiner S.E."/>
            <person name="Bassett H."/>
            <person name="Chagne D."/>
            <person name="McCallum J."/>
            <person name="Dzierzon H."/>
            <person name="Deng C."/>
            <person name="Wang Y.Y."/>
            <person name="Barron L."/>
            <person name="Manako K."/>
            <person name="Bowen J."/>
            <person name="Foster T.M."/>
            <person name="Erridge Z.A."/>
            <person name="Tiffin H."/>
            <person name="Waite C.N."/>
            <person name="Davies K.M."/>
            <person name="Grierson E.P."/>
            <person name="Laing W.A."/>
            <person name="Kirk R."/>
            <person name="Chen X."/>
            <person name="Wood M."/>
            <person name="Montefiori M."/>
            <person name="Brummell D.A."/>
            <person name="Schwinn K.E."/>
            <person name="Catanach A."/>
            <person name="Fullerton C."/>
            <person name="Li D."/>
            <person name="Meiyalaghan S."/>
            <person name="Nieuwenhuizen N."/>
            <person name="Read N."/>
            <person name="Prakash R."/>
            <person name="Hunter D."/>
            <person name="Zhang H."/>
            <person name="McKenzie M."/>
            <person name="Knabel M."/>
            <person name="Harris A."/>
            <person name="Allan A.C."/>
            <person name="Gleave A."/>
            <person name="Chen A."/>
            <person name="Janssen B.J."/>
            <person name="Plunkett B."/>
            <person name="Ampomah-Dwamena C."/>
            <person name="Voogd C."/>
            <person name="Leif D."/>
            <person name="Lafferty D."/>
            <person name="Souleyre E.J.F."/>
            <person name="Varkonyi-Gasic E."/>
            <person name="Gambi F."/>
            <person name="Hanley J."/>
            <person name="Yao J.L."/>
            <person name="Cheung J."/>
            <person name="David K.M."/>
            <person name="Warren B."/>
            <person name="Marsh K."/>
            <person name="Snowden K.C."/>
            <person name="Lin-Wang K."/>
            <person name="Brian L."/>
            <person name="Martinez-Sanchez M."/>
            <person name="Wang M."/>
            <person name="Ileperuma N."/>
            <person name="Macnee N."/>
            <person name="Campin R."/>
            <person name="McAtee P."/>
            <person name="Drummond R.S.M."/>
            <person name="Espley R.V."/>
            <person name="Ireland H.S."/>
            <person name="Wu R."/>
            <person name="Atkinson R.G."/>
            <person name="Karunairetnam S."/>
            <person name="Bulley S."/>
            <person name="Chunkath S."/>
            <person name="Hanley Z."/>
            <person name="Storey R."/>
            <person name="Thrimawithana A.H."/>
            <person name="Thomson S."/>
            <person name="David C."/>
            <person name="Testolin R."/>
            <person name="Huang H."/>
            <person name="Hellens R.P."/>
            <person name="Schaffer R.J."/>
        </authorList>
    </citation>
    <scope>NUCLEOTIDE SEQUENCE [LARGE SCALE GENOMIC DNA]</scope>
    <source>
        <strain evidence="3">cv. Red5</strain>
    </source>
</reference>
<protein>
    <submittedName>
        <fullName evidence="2">Melanoma inhibitory activity protein</fullName>
    </submittedName>
</protein>
<dbReference type="Proteomes" id="UP000241394">
    <property type="component" value="Chromosome LG24"/>
</dbReference>
<reference evidence="2 3" key="1">
    <citation type="submission" date="2017-07" db="EMBL/GenBank/DDBJ databases">
        <title>An improved, manually edited Actinidia chinensis var. chinensis (kiwifruit) genome highlights the challenges associated with draft genomes and gene prediction in plants.</title>
        <authorList>
            <person name="Pilkington S."/>
            <person name="Crowhurst R."/>
            <person name="Hilario E."/>
            <person name="Nardozza S."/>
            <person name="Fraser L."/>
            <person name="Peng Y."/>
            <person name="Gunaseelan K."/>
            <person name="Simpson R."/>
            <person name="Tahir J."/>
            <person name="Deroles S."/>
            <person name="Templeton K."/>
            <person name="Luo Z."/>
            <person name="Davy M."/>
            <person name="Cheng C."/>
            <person name="Mcneilage M."/>
            <person name="Scaglione D."/>
            <person name="Liu Y."/>
            <person name="Zhang Q."/>
            <person name="Datson P."/>
            <person name="De Silva N."/>
            <person name="Gardiner S."/>
            <person name="Bassett H."/>
            <person name="Chagne D."/>
            <person name="Mccallum J."/>
            <person name="Dzierzon H."/>
            <person name="Deng C."/>
            <person name="Wang Y.-Y."/>
            <person name="Barron N."/>
            <person name="Manako K."/>
            <person name="Bowen J."/>
            <person name="Foster T."/>
            <person name="Erridge Z."/>
            <person name="Tiffin H."/>
            <person name="Waite C."/>
            <person name="Davies K."/>
            <person name="Grierson E."/>
            <person name="Laing W."/>
            <person name="Kirk R."/>
            <person name="Chen X."/>
            <person name="Wood M."/>
            <person name="Montefiori M."/>
            <person name="Brummell D."/>
            <person name="Schwinn K."/>
            <person name="Catanach A."/>
            <person name="Fullerton C."/>
            <person name="Li D."/>
            <person name="Meiyalaghan S."/>
            <person name="Nieuwenhuizen N."/>
            <person name="Read N."/>
            <person name="Prakash R."/>
            <person name="Hunter D."/>
            <person name="Zhang H."/>
            <person name="Mckenzie M."/>
            <person name="Knabel M."/>
            <person name="Harris A."/>
            <person name="Allan A."/>
            <person name="Chen A."/>
            <person name="Janssen B."/>
            <person name="Plunkett B."/>
            <person name="Dwamena C."/>
            <person name="Voogd C."/>
            <person name="Leif D."/>
            <person name="Lafferty D."/>
            <person name="Souleyre E."/>
            <person name="Varkonyi-Gasic E."/>
            <person name="Gambi F."/>
            <person name="Hanley J."/>
            <person name="Yao J.-L."/>
            <person name="Cheung J."/>
            <person name="David K."/>
            <person name="Warren B."/>
            <person name="Marsh K."/>
            <person name="Snowden K."/>
            <person name="Lin-Wang K."/>
            <person name="Brian L."/>
            <person name="Martinez-Sanchez M."/>
            <person name="Wang M."/>
            <person name="Ileperuma N."/>
            <person name="Macnee N."/>
            <person name="Campin R."/>
            <person name="Mcatee P."/>
            <person name="Drummond R."/>
            <person name="Espley R."/>
            <person name="Ireland H."/>
            <person name="Wu R."/>
            <person name="Atkinson R."/>
            <person name="Karunairetnam S."/>
            <person name="Bulley S."/>
            <person name="Chunkath S."/>
            <person name="Hanley Z."/>
            <person name="Storey R."/>
            <person name="Thrimawithana A."/>
            <person name="Thomson S."/>
            <person name="David C."/>
            <person name="Testolin R."/>
        </authorList>
    </citation>
    <scope>NUCLEOTIDE SEQUENCE [LARGE SCALE GENOMIC DNA]</scope>
    <source>
        <strain evidence="3">cv. Red5</strain>
        <tissue evidence="2">Young leaf</tissue>
    </source>
</reference>
<evidence type="ECO:0000256" key="1">
    <source>
        <dbReference type="SAM" id="MobiDB-lite"/>
    </source>
</evidence>
<evidence type="ECO:0000313" key="3">
    <source>
        <dbReference type="Proteomes" id="UP000241394"/>
    </source>
</evidence>
<sequence>MAARAILHRKKYLFRSLNQQTSLVQSFSNFEQGGSSNLQDLQGSRWASSIPSADRDHQKEDLYTLSKEESLTFTARGLIKHYSRETTILGFRNRRTIFSPYLGGRWISESVRYSSTSAAGQREVGSGNDGNEGGPVKQIKEASAEECDQAV</sequence>
<dbReference type="InParanoid" id="A0A2R6PL79"/>
<dbReference type="AlphaFoldDB" id="A0A2R6PL79"/>
<evidence type="ECO:0000313" key="2">
    <source>
        <dbReference type="EMBL" id="PSR92827.1"/>
    </source>
</evidence>
<dbReference type="EMBL" id="NKQK01000024">
    <property type="protein sequence ID" value="PSR92827.1"/>
    <property type="molecule type" value="Genomic_DNA"/>
</dbReference>
<feature type="non-terminal residue" evidence="2">
    <location>
        <position position="151"/>
    </location>
</feature>
<dbReference type="OrthoDB" id="275278at2759"/>
<gene>
    <name evidence="2" type="ORF">CEY00_Acc27429</name>
</gene>